<keyword evidence="2" id="KW-1185">Reference proteome</keyword>
<accession>A0A974PV15</accession>
<gene>
    <name evidence="1" type="ORF">EZH22_31315</name>
</gene>
<dbReference type="AlphaFoldDB" id="A0A974PV15"/>
<geneLocation type="plasmid" evidence="1 2">
    <name>unnamed4</name>
</geneLocation>
<organism evidence="1 2">
    <name type="scientific">Xanthobacter dioxanivorans</name>
    <dbReference type="NCBI Taxonomy" id="2528964"/>
    <lineage>
        <taxon>Bacteria</taxon>
        <taxon>Pseudomonadati</taxon>
        <taxon>Pseudomonadota</taxon>
        <taxon>Alphaproteobacteria</taxon>
        <taxon>Hyphomicrobiales</taxon>
        <taxon>Xanthobacteraceae</taxon>
        <taxon>Xanthobacter</taxon>
    </lineage>
</organism>
<name>A0A974PV15_9HYPH</name>
<evidence type="ECO:0000313" key="1">
    <source>
        <dbReference type="EMBL" id="QRG10292.1"/>
    </source>
</evidence>
<dbReference type="RefSeq" id="WP_203197162.1">
    <property type="nucleotide sequence ID" value="NZ_CP063366.1"/>
</dbReference>
<dbReference type="Proteomes" id="UP000596427">
    <property type="component" value="Plasmid unnamed4"/>
</dbReference>
<dbReference type="KEGG" id="xdi:EZH22_31315"/>
<proteinExistence type="predicted"/>
<dbReference type="EMBL" id="CP063366">
    <property type="protein sequence ID" value="QRG10292.1"/>
    <property type="molecule type" value="Genomic_DNA"/>
</dbReference>
<protein>
    <submittedName>
        <fullName evidence="1">Uncharacterized protein</fullName>
    </submittedName>
</protein>
<reference evidence="1 2" key="1">
    <citation type="submission" date="2020-10" db="EMBL/GenBank/DDBJ databases">
        <title>Degradation of 1,4-Dioxane by Xanthobacter sp. YN2, via a Novel Group-2 Soluble Di-Iron Monooxygenase.</title>
        <authorList>
            <person name="Ma F."/>
            <person name="Wang Y."/>
            <person name="Yang J."/>
            <person name="Guo H."/>
            <person name="Su D."/>
            <person name="Yu L."/>
        </authorList>
    </citation>
    <scope>NUCLEOTIDE SEQUENCE [LARGE SCALE GENOMIC DNA]</scope>
    <source>
        <strain evidence="1 2">YN2</strain>
        <plasmid evidence="1 2">unnamed4</plasmid>
    </source>
</reference>
<keyword evidence="1" id="KW-0614">Plasmid</keyword>
<sequence>MNGRLSLFLIFAITILITGYSFAQPWQPHVRRMDWWRNTATLDMDFVHNRYMVSLTTPVVYTSLSQFITAVSGTFIRAGVNTTATGDPFYLSANQSFVSRASSATYIDSSGVMRTAAANTARPDYDPVTHAYKGILIEEARTNLVTPASNWSAWSTYNTSIVSGDIAPDGISNFGVCRPSTANVLHYCSVGYASALVTNTVYTLSFYAKSHGSQNAVIPDIIGSGGVNGSRYNPKFDLSNGTIGTGSSIVSSNPTPTTSMVAMGNGVYRCIATWTTSNTALNLIALYTGLYGAYTGDGTSGIQLWGVQVEKGTSPTSYIPTSGTAVTRAADVYTAPYSGTYFDASGTLRNAPANTPRLDYDPSTSEPKGILIEEARTNLVPSDIIGWPWLSYSPAGSVTFVTFVTNTDVAPDGTTTAHSLTCTSMANCTRYVGPTTTSGTTYTFSFFTKAPPAGTTCSAIRSGSATGSGVTYFSKNIGNGWWRVGLTETLTNSGTWLPQIRNPWISGTCLVWGAQAEAGAFPTSYISTSSVSVARAADYFQIPTSIGWFNANEGTFLADSFANFNSSSGQATVSRIIGADFPKVFIAMGLSSNLDRAVMYTGTTSLYSGSFIPSAAPDVSFRSAASFDAATSTQSITARGLAASSNAYTGSWSVNNIYVGSNGYIPSSTTLYDVINASVRRVTYFPTRQPDHSLPDYTR</sequence>
<evidence type="ECO:0000313" key="2">
    <source>
        <dbReference type="Proteomes" id="UP000596427"/>
    </source>
</evidence>